<evidence type="ECO:0000259" key="12">
    <source>
        <dbReference type="PROSITE" id="PS51900"/>
    </source>
</evidence>
<dbReference type="GO" id="GO:0005737">
    <property type="term" value="C:cytoplasm"/>
    <property type="evidence" value="ECO:0007669"/>
    <property type="project" value="UniProtKB-SubCell"/>
</dbReference>
<dbReference type="InterPro" id="IPR013762">
    <property type="entry name" value="Integrase-like_cat_sf"/>
</dbReference>
<dbReference type="InterPro" id="IPR050090">
    <property type="entry name" value="Tyrosine_recombinase_XerCD"/>
</dbReference>
<comment type="function">
    <text evidence="9">Site-specific tyrosine recombinase, which acts by catalyzing the cutting and rejoining of the recombining DNA molecules. The XerC-XerD complex is essential to convert dimers of the bacterial chromosome into monomers to permit their segregation at cell division. It also contributes to the segregational stability of plasmids.</text>
</comment>
<feature type="active site" evidence="9">
    <location>
        <position position="290"/>
    </location>
</feature>
<keyword evidence="4 9" id="KW-0159">Chromosome partition</keyword>
<feature type="active site" evidence="9">
    <location>
        <position position="191"/>
    </location>
</feature>
<dbReference type="EMBL" id="PEBX01000003">
    <property type="protein sequence ID" value="PTQ57735.1"/>
    <property type="molecule type" value="Genomic_DNA"/>
</dbReference>
<dbReference type="Pfam" id="PF00589">
    <property type="entry name" value="Phage_integrase"/>
    <property type="match status" value="1"/>
</dbReference>
<dbReference type="Gene3D" id="1.10.443.10">
    <property type="entry name" value="Intergrase catalytic core"/>
    <property type="match status" value="1"/>
</dbReference>
<dbReference type="PANTHER" id="PTHR30349:SF41">
    <property type="entry name" value="INTEGRASE_RECOMBINASE PROTEIN MJ0367-RELATED"/>
    <property type="match status" value="1"/>
</dbReference>
<dbReference type="HAMAP" id="MF_01808">
    <property type="entry name" value="Recomb_XerC_XerD"/>
    <property type="match status" value="1"/>
</dbReference>
<keyword evidence="6 9" id="KW-0238">DNA-binding</keyword>
<evidence type="ECO:0000259" key="11">
    <source>
        <dbReference type="PROSITE" id="PS51898"/>
    </source>
</evidence>
<feature type="domain" description="Core-binding (CB)" evidence="12">
    <location>
        <begin position="46"/>
        <end position="131"/>
    </location>
</feature>
<dbReference type="PANTHER" id="PTHR30349">
    <property type="entry name" value="PHAGE INTEGRASE-RELATED"/>
    <property type="match status" value="1"/>
</dbReference>
<dbReference type="InterPro" id="IPR010998">
    <property type="entry name" value="Integrase_recombinase_N"/>
</dbReference>
<accession>A0A2R6Y510</accession>
<keyword evidence="8 9" id="KW-0131">Cell cycle</keyword>
<feature type="domain" description="Tyr recombinase" evidence="11">
    <location>
        <begin position="152"/>
        <end position="335"/>
    </location>
</feature>
<dbReference type="GO" id="GO:0007059">
    <property type="term" value="P:chromosome segregation"/>
    <property type="evidence" value="ECO:0007669"/>
    <property type="project" value="UniProtKB-UniRule"/>
</dbReference>
<comment type="subunit">
    <text evidence="9">Forms a cyclic heterotetrameric complex composed of two molecules of XerC and two molecules of XerD.</text>
</comment>
<keyword evidence="3 9" id="KW-0132">Cell division</keyword>
<evidence type="ECO:0000256" key="2">
    <source>
        <dbReference type="ARBA" id="ARBA00022490"/>
    </source>
</evidence>
<dbReference type="NCBIfam" id="NF001399">
    <property type="entry name" value="PRK00283.1"/>
    <property type="match status" value="1"/>
</dbReference>
<dbReference type="InterPro" id="IPR011010">
    <property type="entry name" value="DNA_brk_join_enz"/>
</dbReference>
<dbReference type="InterPro" id="IPR004107">
    <property type="entry name" value="Integrase_SAM-like_N"/>
</dbReference>
<feature type="active site" evidence="9">
    <location>
        <position position="313"/>
    </location>
</feature>
<dbReference type="AlphaFoldDB" id="A0A2R6Y510"/>
<dbReference type="PROSITE" id="PS51898">
    <property type="entry name" value="TYR_RECOMBINASE"/>
    <property type="match status" value="1"/>
</dbReference>
<feature type="active site" evidence="9">
    <location>
        <position position="215"/>
    </location>
</feature>
<evidence type="ECO:0000256" key="6">
    <source>
        <dbReference type="ARBA" id="ARBA00023125"/>
    </source>
</evidence>
<dbReference type="InterPro" id="IPR002104">
    <property type="entry name" value="Integrase_catalytic"/>
</dbReference>
<dbReference type="GO" id="GO:0051301">
    <property type="term" value="P:cell division"/>
    <property type="evidence" value="ECO:0007669"/>
    <property type="project" value="UniProtKB-KW"/>
</dbReference>
<name>A0A2R6Y510_9BACL</name>
<gene>
    <name evidence="9" type="primary">xerC</name>
    <name evidence="13" type="ORF">BSOLF_0930</name>
</gene>
<feature type="active site" evidence="9">
    <location>
        <position position="287"/>
    </location>
</feature>
<feature type="compositionally biased region" description="Basic and acidic residues" evidence="10">
    <location>
        <begin position="8"/>
        <end position="17"/>
    </location>
</feature>
<evidence type="ECO:0000313" key="14">
    <source>
        <dbReference type="Proteomes" id="UP000244338"/>
    </source>
</evidence>
<dbReference type="SUPFAM" id="SSF56349">
    <property type="entry name" value="DNA breaking-rejoining enzymes"/>
    <property type="match status" value="1"/>
</dbReference>
<proteinExistence type="inferred from homology"/>
<organism evidence="13 14">
    <name type="scientific">Candidatus Carbonibacillus altaicus</name>
    <dbReference type="NCBI Taxonomy" id="2163959"/>
    <lineage>
        <taxon>Bacteria</taxon>
        <taxon>Bacillati</taxon>
        <taxon>Bacillota</taxon>
        <taxon>Bacilli</taxon>
        <taxon>Bacillales</taxon>
        <taxon>Candidatus Carbonibacillus</taxon>
    </lineage>
</organism>
<dbReference type="GO" id="GO:0009037">
    <property type="term" value="F:tyrosine-based site-specific recombinase activity"/>
    <property type="evidence" value="ECO:0007669"/>
    <property type="project" value="UniProtKB-UniRule"/>
</dbReference>
<comment type="subcellular location">
    <subcellularLocation>
        <location evidence="1 9">Cytoplasm</location>
    </subcellularLocation>
</comment>
<evidence type="ECO:0000256" key="8">
    <source>
        <dbReference type="ARBA" id="ARBA00023306"/>
    </source>
</evidence>
<keyword evidence="5 9" id="KW-0229">DNA integration</keyword>
<comment type="caution">
    <text evidence="13">The sequence shown here is derived from an EMBL/GenBank/DDBJ whole genome shotgun (WGS) entry which is preliminary data.</text>
</comment>
<dbReference type="GO" id="GO:0006313">
    <property type="term" value="P:DNA transposition"/>
    <property type="evidence" value="ECO:0007669"/>
    <property type="project" value="UniProtKB-UniRule"/>
</dbReference>
<evidence type="ECO:0000256" key="7">
    <source>
        <dbReference type="ARBA" id="ARBA00023172"/>
    </source>
</evidence>
<evidence type="ECO:0000256" key="10">
    <source>
        <dbReference type="SAM" id="MobiDB-lite"/>
    </source>
</evidence>
<dbReference type="InterPro" id="IPR044068">
    <property type="entry name" value="CB"/>
</dbReference>
<dbReference type="CDD" id="cd00798">
    <property type="entry name" value="INT_XerDC_C"/>
    <property type="match status" value="1"/>
</dbReference>
<evidence type="ECO:0000256" key="9">
    <source>
        <dbReference type="HAMAP-Rule" id="MF_01808"/>
    </source>
</evidence>
<dbReference type="PROSITE" id="PS51900">
    <property type="entry name" value="CB"/>
    <property type="match status" value="1"/>
</dbReference>
<feature type="compositionally biased region" description="Basic and acidic residues" evidence="10">
    <location>
        <begin position="34"/>
        <end position="44"/>
    </location>
</feature>
<feature type="region of interest" description="Disordered" evidence="10">
    <location>
        <begin position="1"/>
        <end position="47"/>
    </location>
</feature>
<protein>
    <recommendedName>
        <fullName evidence="9">Tyrosine recombinase XerC</fullName>
    </recommendedName>
</protein>
<evidence type="ECO:0000313" key="13">
    <source>
        <dbReference type="EMBL" id="PTQ57735.1"/>
    </source>
</evidence>
<keyword evidence="2 9" id="KW-0963">Cytoplasm</keyword>
<dbReference type="Gene3D" id="1.10.150.130">
    <property type="match status" value="1"/>
</dbReference>
<evidence type="ECO:0000256" key="1">
    <source>
        <dbReference type="ARBA" id="ARBA00004496"/>
    </source>
</evidence>
<dbReference type="Proteomes" id="UP000244338">
    <property type="component" value="Unassembled WGS sequence"/>
</dbReference>
<feature type="active site" description="O-(3'-phospho-DNA)-tyrosine intermediate" evidence="9">
    <location>
        <position position="322"/>
    </location>
</feature>
<dbReference type="GO" id="GO:0003677">
    <property type="term" value="F:DNA binding"/>
    <property type="evidence" value="ECO:0007669"/>
    <property type="project" value="UniProtKB-UniRule"/>
</dbReference>
<dbReference type="InterPro" id="IPR023009">
    <property type="entry name" value="Tyrosine_recombinase_XerC/XerD"/>
</dbReference>
<evidence type="ECO:0000256" key="5">
    <source>
        <dbReference type="ARBA" id="ARBA00022908"/>
    </source>
</evidence>
<evidence type="ECO:0000256" key="3">
    <source>
        <dbReference type="ARBA" id="ARBA00022618"/>
    </source>
</evidence>
<comment type="similarity">
    <text evidence="9">Belongs to the 'phage' integrase family. XerC subfamily.</text>
</comment>
<keyword evidence="7 9" id="KW-0233">DNA recombination</keyword>
<sequence length="341" mass="38976">MSVRGRWGRTDRPDRVSDACPAEATSTSASKEMGQTKEKPHDGQPDADDALLERFRAHLLYERGLSPATVRAYMGDLKLLAQYSRETGITLLALARSNVRRLMAQRIEQGAHPHSVARMLAAWGTFFRYLMQVGLRPDNPLEGQRAPKRPKKLPQVLYAEELEMLFKKEQMTPKDVRDLAIVELMYATGMRVGELTRLTFDRLDLTRDVIVVRGKGGRERIVFFGAYAKDILLRYLREVRPRWMQKRTDHPYVFVSMRGTPLTTRSVHRIVRALSQEAGLSVRTSPHTFRHSFATHLLDGGADIRSVQELLGHVNLSTTQIYTHVSTSRLKEQYRAFHPRA</sequence>
<evidence type="ECO:0000256" key="4">
    <source>
        <dbReference type="ARBA" id="ARBA00022829"/>
    </source>
</evidence>
<reference evidence="14" key="1">
    <citation type="journal article" date="2018" name="Sci. Rep.">
        <title>Lignite coal burning seam in the remote Altai Mountains harbors a hydrogen-driven thermophilic microbial community.</title>
        <authorList>
            <person name="Kadnikov V.V."/>
            <person name="Mardanov A.V."/>
            <person name="Ivasenko D.A."/>
            <person name="Antsiferov D.V."/>
            <person name="Beletsky A.V."/>
            <person name="Karnachuk O.V."/>
            <person name="Ravin N.V."/>
        </authorList>
    </citation>
    <scope>NUCLEOTIDE SEQUENCE [LARGE SCALE GENOMIC DNA]</scope>
</reference>
<dbReference type="Pfam" id="PF02899">
    <property type="entry name" value="Phage_int_SAM_1"/>
    <property type="match status" value="1"/>
</dbReference>